<dbReference type="EMBL" id="CP009636">
    <property type="protein sequence ID" value="AJI08477.1"/>
    <property type="molecule type" value="Genomic_DNA"/>
</dbReference>
<accession>A0AAN0SR86</accession>
<dbReference type="Proteomes" id="UP000031861">
    <property type="component" value="Plasmid pBFI_2"/>
</dbReference>
<gene>
    <name evidence="1" type="ORF">AK40_5851</name>
</gene>
<protein>
    <submittedName>
        <fullName evidence="1">Uncharacterized protein</fullName>
    </submittedName>
</protein>
<name>A0AAN0SR86_BACCE</name>
<geneLocation type="plasmid" evidence="1 2">
    <name>pBFI_2</name>
</geneLocation>
<keyword evidence="1" id="KW-0614">Plasmid</keyword>
<evidence type="ECO:0000313" key="2">
    <source>
        <dbReference type="Proteomes" id="UP000031861"/>
    </source>
</evidence>
<sequence>MTKKNILLEIKSILIRMVSISSKIGPSTGTLKCSKSLIIEGVIVDREGNYFLIRMDSIPKQLTSNIYFYNNCNEIVIHSENAFVKLGDKVRVKGFINEETIAPSMKNANVERVANF</sequence>
<evidence type="ECO:0000313" key="1">
    <source>
        <dbReference type="EMBL" id="AJI08477.1"/>
    </source>
</evidence>
<dbReference type="AlphaFoldDB" id="A0AAN0SR86"/>
<reference evidence="1 2" key="1">
    <citation type="journal article" date="2015" name="Genome Announc.">
        <title>Complete genome sequences for 35 biothreat assay-relevant bacillus species.</title>
        <authorList>
            <person name="Johnson S.L."/>
            <person name="Daligault H.E."/>
            <person name="Davenport K.W."/>
            <person name="Jaissle J."/>
            <person name="Frey K.G."/>
            <person name="Ladner J.T."/>
            <person name="Broomall S.M."/>
            <person name="Bishop-Lilly K.A."/>
            <person name="Bruce D.C."/>
            <person name="Gibbons H.S."/>
            <person name="Coyne S.R."/>
            <person name="Lo C.C."/>
            <person name="Meincke L."/>
            <person name="Munk A.C."/>
            <person name="Koroleva G.I."/>
            <person name="Rosenzweig C.N."/>
            <person name="Palacios G.F."/>
            <person name="Redden C.L."/>
            <person name="Minogue T.D."/>
            <person name="Chain P.S."/>
        </authorList>
    </citation>
    <scope>NUCLEOTIDE SEQUENCE [LARGE SCALE GENOMIC DNA]</scope>
    <source>
        <strain evidence="1 2">03BB108</strain>
    </source>
</reference>
<organism evidence="1 2">
    <name type="scientific">Bacillus cereus 03BB108</name>
    <dbReference type="NCBI Taxonomy" id="451709"/>
    <lineage>
        <taxon>Bacteria</taxon>
        <taxon>Bacillati</taxon>
        <taxon>Bacillota</taxon>
        <taxon>Bacilli</taxon>
        <taxon>Bacillales</taxon>
        <taxon>Bacillaceae</taxon>
        <taxon>Bacillus</taxon>
        <taxon>Bacillus cereus group</taxon>
    </lineage>
</organism>
<dbReference type="RefSeq" id="WP_001996265.1">
    <property type="nucleotide sequence ID" value="NZ_CP009636.1"/>
</dbReference>
<proteinExistence type="predicted"/>